<comment type="subcellular location">
    <subcellularLocation>
        <location evidence="1">Membrane</location>
        <topology evidence="1">Multi-pass membrane protein</topology>
    </subcellularLocation>
</comment>
<name>A0A0B8PBH6_9VIBR</name>
<gene>
    <name evidence="9" type="ORF">JCM19232_2141</name>
</gene>
<keyword evidence="5" id="KW-0406">Ion transport</keyword>
<comment type="caution">
    <text evidence="9">The sequence shown here is derived from an EMBL/GenBank/DDBJ whole genome shotgun (WGS) entry which is preliminary data.</text>
</comment>
<feature type="transmembrane region" description="Helical" evidence="7">
    <location>
        <begin position="57"/>
        <end position="76"/>
    </location>
</feature>
<keyword evidence="3 7" id="KW-0812">Transmembrane</keyword>
<evidence type="ECO:0000256" key="3">
    <source>
        <dbReference type="ARBA" id="ARBA00022692"/>
    </source>
</evidence>
<reference evidence="9 10" key="1">
    <citation type="submission" date="2015-01" db="EMBL/GenBank/DDBJ databases">
        <title>Vibrio sp. C5 JCM 19232 whole genome shotgun sequence.</title>
        <authorList>
            <person name="Sawabe T."/>
            <person name="Meirelles P."/>
            <person name="Feng G."/>
            <person name="Sayaka M."/>
            <person name="Hattori M."/>
            <person name="Ohkuma M."/>
        </authorList>
    </citation>
    <scope>NUCLEOTIDE SEQUENCE [LARGE SCALE GENOMIC DNA]</scope>
    <source>
        <strain evidence="9 10">JCM19232</strain>
    </source>
</reference>
<keyword evidence="4 7" id="KW-1133">Transmembrane helix</keyword>
<evidence type="ECO:0000259" key="8">
    <source>
        <dbReference type="Pfam" id="PF00999"/>
    </source>
</evidence>
<dbReference type="Gene3D" id="1.20.1530.20">
    <property type="match status" value="1"/>
</dbReference>
<protein>
    <submittedName>
        <fullName evidence="9">Glutathione-regulated potassium-efflux system protein kefB</fullName>
    </submittedName>
</protein>
<sequence length="97" mass="10619">MAINNDLIQSGVLFLSAAVIAVPLAQRLGLGSVIGYLIAGVTIGPWGFGLISDVDAILHFSELGVVLLLFLIGLELNPKKLWAMRVLYWVWVVLRWC</sequence>
<dbReference type="InterPro" id="IPR038770">
    <property type="entry name" value="Na+/solute_symporter_sf"/>
</dbReference>
<feature type="domain" description="Cation/H+ exchanger transmembrane" evidence="8">
    <location>
        <begin position="16"/>
        <end position="85"/>
    </location>
</feature>
<feature type="transmembrane region" description="Helical" evidence="7">
    <location>
        <begin position="6"/>
        <end position="26"/>
    </location>
</feature>
<evidence type="ECO:0000256" key="7">
    <source>
        <dbReference type="SAM" id="Phobius"/>
    </source>
</evidence>
<accession>A0A0B8PBH6</accession>
<dbReference type="PANTHER" id="PTHR46157">
    <property type="entry name" value="K(+) EFFLUX ANTIPORTER 3, CHLOROPLASTIC"/>
    <property type="match status" value="1"/>
</dbReference>
<evidence type="ECO:0000256" key="2">
    <source>
        <dbReference type="ARBA" id="ARBA00022449"/>
    </source>
</evidence>
<dbReference type="Proteomes" id="UP000031670">
    <property type="component" value="Unassembled WGS sequence"/>
</dbReference>
<dbReference type="AlphaFoldDB" id="A0A0B8PBH6"/>
<keyword evidence="2" id="KW-0050">Antiport</keyword>
<feature type="transmembrane region" description="Helical" evidence="7">
    <location>
        <begin position="33"/>
        <end position="51"/>
    </location>
</feature>
<dbReference type="PANTHER" id="PTHR46157:SF4">
    <property type="entry name" value="K(+) EFFLUX ANTIPORTER 3, CHLOROPLASTIC"/>
    <property type="match status" value="1"/>
</dbReference>
<dbReference type="EMBL" id="BBSA01000010">
    <property type="protein sequence ID" value="GAM63731.1"/>
    <property type="molecule type" value="Genomic_DNA"/>
</dbReference>
<dbReference type="GO" id="GO:0005886">
    <property type="term" value="C:plasma membrane"/>
    <property type="evidence" value="ECO:0007669"/>
    <property type="project" value="TreeGrafter"/>
</dbReference>
<keyword evidence="2" id="KW-0813">Transport</keyword>
<evidence type="ECO:0000313" key="9">
    <source>
        <dbReference type="EMBL" id="GAM63731.1"/>
    </source>
</evidence>
<reference evidence="9 10" key="2">
    <citation type="submission" date="2015-01" db="EMBL/GenBank/DDBJ databases">
        <authorList>
            <consortium name="NBRP consortium"/>
            <person name="Sawabe T."/>
            <person name="Meirelles P."/>
            <person name="Feng G."/>
            <person name="Sayaka M."/>
            <person name="Hattori M."/>
            <person name="Ohkuma M."/>
        </authorList>
    </citation>
    <scope>NUCLEOTIDE SEQUENCE [LARGE SCALE GENOMIC DNA]</scope>
    <source>
        <strain evidence="9 10">JCM19232</strain>
    </source>
</reference>
<evidence type="ECO:0000256" key="5">
    <source>
        <dbReference type="ARBA" id="ARBA00023065"/>
    </source>
</evidence>
<evidence type="ECO:0000256" key="1">
    <source>
        <dbReference type="ARBA" id="ARBA00004141"/>
    </source>
</evidence>
<evidence type="ECO:0000256" key="4">
    <source>
        <dbReference type="ARBA" id="ARBA00022989"/>
    </source>
</evidence>
<evidence type="ECO:0000256" key="6">
    <source>
        <dbReference type="ARBA" id="ARBA00023136"/>
    </source>
</evidence>
<organism evidence="9 10">
    <name type="scientific">Vibrio ishigakensis</name>
    <dbReference type="NCBI Taxonomy" id="1481914"/>
    <lineage>
        <taxon>Bacteria</taxon>
        <taxon>Pseudomonadati</taxon>
        <taxon>Pseudomonadota</taxon>
        <taxon>Gammaproteobacteria</taxon>
        <taxon>Vibrionales</taxon>
        <taxon>Vibrionaceae</taxon>
        <taxon>Vibrio</taxon>
    </lineage>
</organism>
<dbReference type="Pfam" id="PF00999">
    <property type="entry name" value="Na_H_Exchanger"/>
    <property type="match status" value="1"/>
</dbReference>
<dbReference type="InterPro" id="IPR006153">
    <property type="entry name" value="Cation/H_exchanger_TM"/>
</dbReference>
<keyword evidence="6 7" id="KW-0472">Membrane</keyword>
<dbReference type="GO" id="GO:1902600">
    <property type="term" value="P:proton transmembrane transport"/>
    <property type="evidence" value="ECO:0007669"/>
    <property type="project" value="InterPro"/>
</dbReference>
<evidence type="ECO:0000313" key="10">
    <source>
        <dbReference type="Proteomes" id="UP000031670"/>
    </source>
</evidence>
<proteinExistence type="predicted"/>
<dbReference type="GO" id="GO:0015297">
    <property type="term" value="F:antiporter activity"/>
    <property type="evidence" value="ECO:0007669"/>
    <property type="project" value="UniProtKB-KW"/>
</dbReference>